<organism evidence="1 2">
    <name type="scientific">Pseudaquabacterium pictum</name>
    <dbReference type="NCBI Taxonomy" id="2315236"/>
    <lineage>
        <taxon>Bacteria</taxon>
        <taxon>Pseudomonadati</taxon>
        <taxon>Pseudomonadota</taxon>
        <taxon>Betaproteobacteria</taxon>
        <taxon>Burkholderiales</taxon>
        <taxon>Sphaerotilaceae</taxon>
        <taxon>Pseudaquabacterium</taxon>
    </lineage>
</organism>
<dbReference type="RefSeq" id="WP_137731364.1">
    <property type="nucleotide sequence ID" value="NZ_BJCL01000001.1"/>
</dbReference>
<name>A0A480AMP1_9BURK</name>
<gene>
    <name evidence="1" type="ORF">AQPW35_07180</name>
</gene>
<evidence type="ECO:0000313" key="2">
    <source>
        <dbReference type="Proteomes" id="UP000301751"/>
    </source>
</evidence>
<protein>
    <submittedName>
        <fullName evidence="1">Uncharacterized protein</fullName>
    </submittedName>
</protein>
<dbReference type="Proteomes" id="UP000301751">
    <property type="component" value="Unassembled WGS sequence"/>
</dbReference>
<keyword evidence="2" id="KW-1185">Reference proteome</keyword>
<reference evidence="2" key="1">
    <citation type="submission" date="2019-03" db="EMBL/GenBank/DDBJ databases">
        <title>Aquabacterium pictum sp.nov., the first bacteriochlorophyll a-containing freshwater bacterium in the genus Aquabacterium of the class Betaproteobacteria.</title>
        <authorList>
            <person name="Hirose S."/>
            <person name="Tank M."/>
            <person name="Hara E."/>
            <person name="Tamaki H."/>
            <person name="Takaichi S."/>
            <person name="Haruta S."/>
            <person name="Hanada S."/>
        </authorList>
    </citation>
    <scope>NUCLEOTIDE SEQUENCE [LARGE SCALE GENOMIC DNA]</scope>
    <source>
        <strain evidence="2">W35</strain>
    </source>
</reference>
<comment type="caution">
    <text evidence="1">The sequence shown here is derived from an EMBL/GenBank/DDBJ whole genome shotgun (WGS) entry which is preliminary data.</text>
</comment>
<accession>A0A480AMP1</accession>
<evidence type="ECO:0000313" key="1">
    <source>
        <dbReference type="EMBL" id="GCL61637.1"/>
    </source>
</evidence>
<dbReference type="OrthoDB" id="9160322at2"/>
<proteinExistence type="predicted"/>
<dbReference type="AlphaFoldDB" id="A0A480AMP1"/>
<dbReference type="EMBL" id="BJCL01000001">
    <property type="protein sequence ID" value="GCL61637.1"/>
    <property type="molecule type" value="Genomic_DNA"/>
</dbReference>
<sequence>MLVTGGPPDFDFDRLKIRAKIDFVTIVTEAKLGQAFAGGQQAQWVPNKGVSTLHDPTEDDLYNLSKTVPMAALMEYELAVDFFSVDGLSAYDRETVLRRTFAAIAGRYRPEDVALYGYRRRGGVKSRGVAPVPFHDRFPDAEEQLLWGGRGDWMQAKVYLKRTDNNKELPIEAHCVRIELAVRRGALLEMGVVSVGDMLTQNYRKTFCKHFRMIHGVRERLRRERPATAALKRRIARGWARAGVGAFALGKGLPVEAGKLTEAAVRNRARRQVPVDMVKLDRHVKANARIGNALQQLDRRMSARVSSGAMAPGAASLIGD</sequence>